<comment type="caution">
    <text evidence="2">The sequence shown here is derived from an EMBL/GenBank/DDBJ whole genome shotgun (WGS) entry which is preliminary data.</text>
</comment>
<evidence type="ECO:0000313" key="3">
    <source>
        <dbReference type="Proteomes" id="UP000494256"/>
    </source>
</evidence>
<feature type="region of interest" description="Disordered" evidence="1">
    <location>
        <begin position="139"/>
        <end position="159"/>
    </location>
</feature>
<feature type="region of interest" description="Disordered" evidence="1">
    <location>
        <begin position="1"/>
        <end position="61"/>
    </location>
</feature>
<organism evidence="2 3">
    <name type="scientific">Arctia plantaginis</name>
    <name type="common">Wood tiger moth</name>
    <name type="synonym">Phalaena plantaginis</name>
    <dbReference type="NCBI Taxonomy" id="874455"/>
    <lineage>
        <taxon>Eukaryota</taxon>
        <taxon>Metazoa</taxon>
        <taxon>Ecdysozoa</taxon>
        <taxon>Arthropoda</taxon>
        <taxon>Hexapoda</taxon>
        <taxon>Insecta</taxon>
        <taxon>Pterygota</taxon>
        <taxon>Neoptera</taxon>
        <taxon>Endopterygota</taxon>
        <taxon>Lepidoptera</taxon>
        <taxon>Glossata</taxon>
        <taxon>Ditrysia</taxon>
        <taxon>Noctuoidea</taxon>
        <taxon>Erebidae</taxon>
        <taxon>Arctiinae</taxon>
        <taxon>Arctia</taxon>
    </lineage>
</organism>
<dbReference type="Proteomes" id="UP000494256">
    <property type="component" value="Unassembled WGS sequence"/>
</dbReference>
<dbReference type="OrthoDB" id="8195947at2759"/>
<feature type="compositionally biased region" description="Basic residues" evidence="1">
    <location>
        <begin position="107"/>
        <end position="117"/>
    </location>
</feature>
<sequence>MVRTGPPEAARGGRVPGVQRLGPAPRQAQLSVYGTYRASRGSARRAGPRRTAPRTSAPPGAVKCVWYVPGLQRQRAAGGSPAYSASDQRPRQAQLSVYGTYRASRGSARRAGPRRTAPRTSAPPGAVKCVWYVPGLQRQRAAGGSPAYSASDQRPARRS</sequence>
<accession>A0A8S0ZA11</accession>
<protein>
    <submittedName>
        <fullName evidence="2">Uncharacterized protein</fullName>
    </submittedName>
</protein>
<reference evidence="2 3" key="1">
    <citation type="submission" date="2020-04" db="EMBL/GenBank/DDBJ databases">
        <authorList>
            <person name="Wallbank WR R."/>
            <person name="Pardo Diaz C."/>
            <person name="Kozak K."/>
            <person name="Martin S."/>
            <person name="Jiggins C."/>
            <person name="Moest M."/>
            <person name="Warren A I."/>
            <person name="Byers J.R.P. K."/>
            <person name="Montejo-Kovacevich G."/>
            <person name="Yen C E."/>
        </authorList>
    </citation>
    <scope>NUCLEOTIDE SEQUENCE [LARGE SCALE GENOMIC DNA]</scope>
</reference>
<proteinExistence type="predicted"/>
<feature type="compositionally biased region" description="Polar residues" evidence="1">
    <location>
        <begin position="83"/>
        <end position="97"/>
    </location>
</feature>
<gene>
    <name evidence="2" type="ORF">APLA_LOCUS3986</name>
</gene>
<feature type="compositionally biased region" description="Basic residues" evidence="1">
    <location>
        <begin position="42"/>
        <end position="52"/>
    </location>
</feature>
<dbReference type="AlphaFoldDB" id="A0A8S0ZA11"/>
<dbReference type="EMBL" id="CADEBD010000286">
    <property type="protein sequence ID" value="CAB3229346.1"/>
    <property type="molecule type" value="Genomic_DNA"/>
</dbReference>
<name>A0A8S0ZA11_ARCPL</name>
<evidence type="ECO:0000256" key="1">
    <source>
        <dbReference type="SAM" id="MobiDB-lite"/>
    </source>
</evidence>
<feature type="region of interest" description="Disordered" evidence="1">
    <location>
        <begin position="76"/>
        <end position="126"/>
    </location>
</feature>
<evidence type="ECO:0000313" key="2">
    <source>
        <dbReference type="EMBL" id="CAB3229346.1"/>
    </source>
</evidence>